<organism evidence="3 4">
    <name type="scientific">Dendryphion nanum</name>
    <dbReference type="NCBI Taxonomy" id="256645"/>
    <lineage>
        <taxon>Eukaryota</taxon>
        <taxon>Fungi</taxon>
        <taxon>Dikarya</taxon>
        <taxon>Ascomycota</taxon>
        <taxon>Pezizomycotina</taxon>
        <taxon>Dothideomycetes</taxon>
        <taxon>Pleosporomycetidae</taxon>
        <taxon>Pleosporales</taxon>
        <taxon>Torulaceae</taxon>
        <taxon>Dendryphion</taxon>
    </lineage>
</organism>
<reference evidence="3" key="1">
    <citation type="journal article" date="2021" name="Nat. Commun.">
        <title>Genetic determinants of endophytism in the Arabidopsis root mycobiome.</title>
        <authorList>
            <person name="Mesny F."/>
            <person name="Miyauchi S."/>
            <person name="Thiergart T."/>
            <person name="Pickel B."/>
            <person name="Atanasova L."/>
            <person name="Karlsson M."/>
            <person name="Huettel B."/>
            <person name="Barry K.W."/>
            <person name="Haridas S."/>
            <person name="Chen C."/>
            <person name="Bauer D."/>
            <person name="Andreopoulos W."/>
            <person name="Pangilinan J."/>
            <person name="LaButti K."/>
            <person name="Riley R."/>
            <person name="Lipzen A."/>
            <person name="Clum A."/>
            <person name="Drula E."/>
            <person name="Henrissat B."/>
            <person name="Kohler A."/>
            <person name="Grigoriev I.V."/>
            <person name="Martin F.M."/>
            <person name="Hacquard S."/>
        </authorList>
    </citation>
    <scope>NUCLEOTIDE SEQUENCE</scope>
    <source>
        <strain evidence="3">MPI-CAGE-CH-0243</strain>
    </source>
</reference>
<protein>
    <submittedName>
        <fullName evidence="3">Uncharacterized protein</fullName>
    </submittedName>
</protein>
<feature type="compositionally biased region" description="Polar residues" evidence="1">
    <location>
        <begin position="1"/>
        <end position="39"/>
    </location>
</feature>
<name>A0A9P9IAU3_9PLEO</name>
<evidence type="ECO:0000313" key="3">
    <source>
        <dbReference type="EMBL" id="KAH7112805.1"/>
    </source>
</evidence>
<feature type="transmembrane region" description="Helical" evidence="2">
    <location>
        <begin position="191"/>
        <end position="212"/>
    </location>
</feature>
<dbReference type="InterPro" id="IPR021514">
    <property type="entry name" value="DUF3176"/>
</dbReference>
<feature type="transmembrane region" description="Helical" evidence="2">
    <location>
        <begin position="583"/>
        <end position="605"/>
    </location>
</feature>
<dbReference type="AlphaFoldDB" id="A0A9P9IAU3"/>
<evidence type="ECO:0000256" key="1">
    <source>
        <dbReference type="SAM" id="MobiDB-lite"/>
    </source>
</evidence>
<gene>
    <name evidence="3" type="ORF">B0J11DRAFT_585269</name>
</gene>
<proteinExistence type="predicted"/>
<dbReference type="Proteomes" id="UP000700596">
    <property type="component" value="Unassembled WGS sequence"/>
</dbReference>
<keyword evidence="2" id="KW-0812">Transmembrane</keyword>
<feature type="transmembrane region" description="Helical" evidence="2">
    <location>
        <begin position="145"/>
        <end position="171"/>
    </location>
</feature>
<feature type="transmembrane region" description="Helical" evidence="2">
    <location>
        <begin position="691"/>
        <end position="710"/>
    </location>
</feature>
<dbReference type="Pfam" id="PF11374">
    <property type="entry name" value="DUF3176"/>
    <property type="match status" value="1"/>
</dbReference>
<sequence length="712" mass="78659">MSNEKQQQPPSQSNEGTATEQNVPQINSAASTNYYGSTTHDLEIQNAGVNMTQRQPQRDSTIRFDDDSSSDLPKKHHNVDIEEQHGTDDGIDWKPGFSYQFPWIGFAGLITIIVATCFAIGVLVASNHERVKDWPYASFPIQPNVLLNICNQLGNLGLLTVVGQGLAIAWWRKAMRGSSLKTLHQNHAYSYSFFAIITSGKRFNIVALAALMTKFAVIDSTLFQKATKTIVTMEREYTNATVTAWMETKWPVNKGGVPGGETGTVKTIDTAWANVIDAYSKKIANGKLHDSLNNYASFFDCPYQQECSGIMQGLGFSFNCSSTIEDIDYGLQHKNSQGNGTTPYPLWKIDFTPSFATTEKPYANVNLDMMYVDSHNGTEEGSCPGTLTRRRCEIRPALVEYPVTVMVPSKKELEGGNIVVHVKFFENKDLKYPYATGLDGVEQIDRLKVLKHDDLNEKAGSISTVGALTYVLNNLYRSSANLTYDNDWDIQVQGGPAQTTFYADKDNEDFSRCWYDIDNKRSSDDPAVEILRKLNTLSFVTGLYLSGAPATNANLRAKAGMAYQKFETSVGGIVEQYETNYNYMGGAIVATFVTLLLVLPVYWGFWQLGRRVTLGPLEIANAFNAPIVMPSKTKSHHGDFDEVLQDVGERRVQYGQLLHAPPGQLGIAEPHQVRRPDFRHSMNLSANKKKVGFGIGAALGGITAAAVGAART</sequence>
<feature type="compositionally biased region" description="Basic and acidic residues" evidence="1">
    <location>
        <begin position="78"/>
        <end position="87"/>
    </location>
</feature>
<feature type="compositionally biased region" description="Basic and acidic residues" evidence="1">
    <location>
        <begin position="56"/>
        <end position="66"/>
    </location>
</feature>
<comment type="caution">
    <text evidence="3">The sequence shown here is derived from an EMBL/GenBank/DDBJ whole genome shotgun (WGS) entry which is preliminary data.</text>
</comment>
<dbReference type="PANTHER" id="PTHR37576">
    <property type="entry name" value="DEFECT AT LOW TEMPERATURE PROTEIN 1"/>
    <property type="match status" value="1"/>
</dbReference>
<evidence type="ECO:0000313" key="4">
    <source>
        <dbReference type="Proteomes" id="UP000700596"/>
    </source>
</evidence>
<dbReference type="OrthoDB" id="5357734at2759"/>
<keyword evidence="4" id="KW-1185">Reference proteome</keyword>
<dbReference type="EMBL" id="JAGMWT010000020">
    <property type="protein sequence ID" value="KAH7112805.1"/>
    <property type="molecule type" value="Genomic_DNA"/>
</dbReference>
<accession>A0A9P9IAU3</accession>
<keyword evidence="2" id="KW-0472">Membrane</keyword>
<evidence type="ECO:0000256" key="2">
    <source>
        <dbReference type="SAM" id="Phobius"/>
    </source>
</evidence>
<dbReference type="PANTHER" id="PTHR37576:SF2">
    <property type="entry name" value="DEFECT AT LOW TEMPERATURE PROTEIN 1"/>
    <property type="match status" value="1"/>
</dbReference>
<feature type="region of interest" description="Disordered" evidence="1">
    <location>
        <begin position="1"/>
        <end position="87"/>
    </location>
</feature>
<feature type="transmembrane region" description="Helical" evidence="2">
    <location>
        <begin position="103"/>
        <end position="125"/>
    </location>
</feature>
<keyword evidence="2" id="KW-1133">Transmembrane helix</keyword>